<reference evidence="1" key="1">
    <citation type="submission" date="2019-06" db="EMBL/GenBank/DDBJ databases">
        <authorList>
            <person name="Zheng W."/>
        </authorList>
    </citation>
    <scope>NUCLEOTIDE SEQUENCE</scope>
    <source>
        <strain evidence="1">QDHG01</strain>
    </source>
</reference>
<protein>
    <submittedName>
        <fullName evidence="1">Uncharacterized protein</fullName>
    </submittedName>
</protein>
<dbReference type="AlphaFoldDB" id="A0A8J8SWJ6"/>
<dbReference type="EMBL" id="RRYP01020355">
    <property type="protein sequence ID" value="TNV72948.1"/>
    <property type="molecule type" value="Genomic_DNA"/>
</dbReference>
<keyword evidence="2" id="KW-1185">Reference proteome</keyword>
<organism evidence="1 2">
    <name type="scientific">Halteria grandinella</name>
    <dbReference type="NCBI Taxonomy" id="5974"/>
    <lineage>
        <taxon>Eukaryota</taxon>
        <taxon>Sar</taxon>
        <taxon>Alveolata</taxon>
        <taxon>Ciliophora</taxon>
        <taxon>Intramacronucleata</taxon>
        <taxon>Spirotrichea</taxon>
        <taxon>Stichotrichia</taxon>
        <taxon>Sporadotrichida</taxon>
        <taxon>Halteriidae</taxon>
        <taxon>Halteria</taxon>
    </lineage>
</organism>
<gene>
    <name evidence="1" type="ORF">FGO68_gene13121</name>
</gene>
<dbReference type="Proteomes" id="UP000785679">
    <property type="component" value="Unassembled WGS sequence"/>
</dbReference>
<name>A0A8J8SWJ6_HALGN</name>
<sequence length="74" mass="8739">MIQGQFLECPAFCFVILYHQSLQISLSNIIERPDLIRLLRIGFIKSQKIVLWKDFAVFLKLYLLPRASQCLLQR</sequence>
<evidence type="ECO:0000313" key="1">
    <source>
        <dbReference type="EMBL" id="TNV72948.1"/>
    </source>
</evidence>
<comment type="caution">
    <text evidence="1">The sequence shown here is derived from an EMBL/GenBank/DDBJ whole genome shotgun (WGS) entry which is preliminary data.</text>
</comment>
<accession>A0A8J8SWJ6</accession>
<proteinExistence type="predicted"/>
<evidence type="ECO:0000313" key="2">
    <source>
        <dbReference type="Proteomes" id="UP000785679"/>
    </source>
</evidence>